<dbReference type="PANTHER" id="PTHR11165">
    <property type="entry name" value="SKP1"/>
    <property type="match status" value="1"/>
</dbReference>
<dbReference type="AlphaFoldDB" id="A0A068YI28"/>
<reference evidence="1" key="2">
    <citation type="submission" date="2015-11" db="EMBL/GenBank/DDBJ databases">
        <authorList>
            <person name="Zhang Y."/>
            <person name="Guo Z."/>
        </authorList>
    </citation>
    <scope>NUCLEOTIDE SEQUENCE</scope>
</reference>
<evidence type="ECO:0000313" key="1">
    <source>
        <dbReference type="EMBL" id="CDS41966.1"/>
    </source>
</evidence>
<gene>
    <name evidence="1" type="ORF">EmuJ_000965900</name>
</gene>
<proteinExistence type="predicted"/>
<dbReference type="Gene3D" id="3.30.710.10">
    <property type="entry name" value="Potassium Channel Kv1.1, Chain A"/>
    <property type="match status" value="1"/>
</dbReference>
<dbReference type="SUPFAM" id="SSF81382">
    <property type="entry name" value="Skp1 dimerisation domain-like"/>
    <property type="match status" value="1"/>
</dbReference>
<dbReference type="STRING" id="6211.A0A068YI28"/>
<dbReference type="GO" id="GO:0016301">
    <property type="term" value="F:kinase activity"/>
    <property type="evidence" value="ECO:0007669"/>
    <property type="project" value="UniProtKB-KW"/>
</dbReference>
<organism evidence="1 2">
    <name type="scientific">Echinococcus multilocularis</name>
    <name type="common">Fox tapeworm</name>
    <dbReference type="NCBI Taxonomy" id="6211"/>
    <lineage>
        <taxon>Eukaryota</taxon>
        <taxon>Metazoa</taxon>
        <taxon>Spiralia</taxon>
        <taxon>Lophotrochozoa</taxon>
        <taxon>Platyhelminthes</taxon>
        <taxon>Cestoda</taxon>
        <taxon>Eucestoda</taxon>
        <taxon>Cyclophyllidea</taxon>
        <taxon>Taeniidae</taxon>
        <taxon>Echinococcus</taxon>
    </lineage>
</organism>
<protein>
    <submittedName>
        <fullName evidence="1">S phase kinase associated protein SKR 1</fullName>
    </submittedName>
</protein>
<sequence>MISNMVRKVLYWCAHHRGRDASKENRTCDAASWEREFSQISESSAFDILLTASCLVIKNLCEMCCQVIANLTRRGSHPETRRLFNVPSQVIFDLPLYLHRAAWPLGRASNSKPFCVANASILPKYYVFGRSQDATSVTVESEPGLKGHLSWFLLLSD</sequence>
<keyword evidence="1" id="KW-0808">Transferase</keyword>
<dbReference type="OrthoDB" id="10432542at2759"/>
<dbReference type="EMBL" id="LN902842">
    <property type="protein sequence ID" value="CDS41966.1"/>
    <property type="molecule type" value="Genomic_DNA"/>
</dbReference>
<dbReference type="InterPro" id="IPR016897">
    <property type="entry name" value="SKP1"/>
</dbReference>
<reference evidence="1" key="1">
    <citation type="journal article" date="2013" name="Nature">
        <title>The genomes of four tapeworm species reveal adaptations to parasitism.</title>
        <authorList>
            <person name="Tsai I.J."/>
            <person name="Zarowiecki M."/>
            <person name="Holroyd N."/>
            <person name="Garciarrubio A."/>
            <person name="Sanchez-Flores A."/>
            <person name="Brooks K.L."/>
            <person name="Tracey A."/>
            <person name="Bobes R.J."/>
            <person name="Fragoso G."/>
            <person name="Sciutto E."/>
            <person name="Aslett M."/>
            <person name="Beasley H."/>
            <person name="Bennett H.M."/>
            <person name="Cai J."/>
            <person name="Camicia F."/>
            <person name="Clark R."/>
            <person name="Cucher M."/>
            <person name="De Silva N."/>
            <person name="Day T.A."/>
            <person name="Deplazes P."/>
            <person name="Estrada K."/>
            <person name="Fernandez C."/>
            <person name="Holland P.W."/>
            <person name="Hou J."/>
            <person name="Hu S."/>
            <person name="Huckvale T."/>
            <person name="Hung S.S."/>
            <person name="Kamenetzky L."/>
            <person name="Keane J.A."/>
            <person name="Kiss F."/>
            <person name="Koziol U."/>
            <person name="Lambert O."/>
            <person name="Liu K."/>
            <person name="Luo X."/>
            <person name="Luo Y."/>
            <person name="Macchiaroli N."/>
            <person name="Nichol S."/>
            <person name="Paps J."/>
            <person name="Parkinson J."/>
            <person name="Pouchkina-Stantcheva N."/>
            <person name="Riddiford N."/>
            <person name="Rosenzvit M."/>
            <person name="Salinas G."/>
            <person name="Wasmuth J.D."/>
            <person name="Zamanian M."/>
            <person name="Zheng Y."/>
            <person name="Cai X."/>
            <person name="Soberon X."/>
            <person name="Olson P.D."/>
            <person name="Laclette J.P."/>
            <person name="Brehm K."/>
            <person name="Berriman M."/>
            <person name="Garciarrubio A."/>
            <person name="Bobes R.J."/>
            <person name="Fragoso G."/>
            <person name="Sanchez-Flores A."/>
            <person name="Estrada K."/>
            <person name="Cevallos M.A."/>
            <person name="Morett E."/>
            <person name="Gonzalez V."/>
            <person name="Portillo T."/>
            <person name="Ochoa-Leyva A."/>
            <person name="Jose M.V."/>
            <person name="Sciutto E."/>
            <person name="Landa A."/>
            <person name="Jimenez L."/>
            <person name="Valdes V."/>
            <person name="Carrero J.C."/>
            <person name="Larralde C."/>
            <person name="Morales-Montor J."/>
            <person name="Limon-Lason J."/>
            <person name="Soberon X."/>
            <person name="Laclette J.P."/>
        </authorList>
    </citation>
    <scope>NUCLEOTIDE SEQUENCE [LARGE SCALE GENOMIC DNA]</scope>
</reference>
<dbReference type="Proteomes" id="UP000017246">
    <property type="component" value="Unassembled WGS sequence"/>
</dbReference>
<dbReference type="eggNOG" id="KOG1724">
    <property type="taxonomic scope" value="Eukaryota"/>
</dbReference>
<accession>A0A068YI28</accession>
<dbReference type="InterPro" id="IPR036296">
    <property type="entry name" value="SKP1-like_dim_sf"/>
</dbReference>
<dbReference type="GO" id="GO:0006511">
    <property type="term" value="P:ubiquitin-dependent protein catabolic process"/>
    <property type="evidence" value="ECO:0007669"/>
    <property type="project" value="InterPro"/>
</dbReference>
<evidence type="ECO:0000313" key="2">
    <source>
        <dbReference type="Proteomes" id="UP000017246"/>
    </source>
</evidence>
<keyword evidence="2" id="KW-1185">Reference proteome</keyword>
<dbReference type="InterPro" id="IPR011333">
    <property type="entry name" value="SKP1/BTB/POZ_sf"/>
</dbReference>
<name>A0A068YI28_ECHMU</name>
<keyword evidence="1" id="KW-0418">Kinase</keyword>